<sequence length="419" mass="46230">MPVYALADCNSFYASCEKAFNPRLKNRPVVVLSNNDGCVVARSAEAKKLGIPMGAPAFKHEALFKANNVAVFSSNYALYGDMSARVMRTMADMVPACEVYSIDESFLRLDGLPGDMIAFCGEIRERVRRWTGIPLSIGIGETKTLAKAANRLAKKGGGIFDLRGPGVDEWLARLDVEDVWGVGPRYAKLLRSRCIRTALDLKRADRVWIRKHMTVQGLQTVLELSGKPCIPIEHAPPPKKAICCSRSFGAYVRNLEGLREAVASYATRAAEKLRGQDSVCSIVQVFIRTNPFKPEHRQHAELVQATLPVATDYTPDLLRAAMGILERLFREGHAYQKAGVLLAGIEPKGSRQLSLIAPQPKDEAKRGKAMAVLDAANRRYGRGSLAYAAGGIEPEWGMKREKLSPAYTTRWDQLLEVRA</sequence>
<keyword evidence="4" id="KW-0234">DNA repair</keyword>
<dbReference type="GO" id="GO:0003684">
    <property type="term" value="F:damaged DNA binding"/>
    <property type="evidence" value="ECO:0007669"/>
    <property type="project" value="InterPro"/>
</dbReference>
<evidence type="ECO:0000256" key="5">
    <source>
        <dbReference type="ARBA" id="ARBA00023236"/>
    </source>
</evidence>
<dbReference type="InterPro" id="IPR043502">
    <property type="entry name" value="DNA/RNA_pol_sf"/>
</dbReference>
<dbReference type="GO" id="GO:0009432">
    <property type="term" value="P:SOS response"/>
    <property type="evidence" value="ECO:0007669"/>
    <property type="project" value="UniProtKB-KW"/>
</dbReference>
<evidence type="ECO:0000256" key="4">
    <source>
        <dbReference type="ARBA" id="ARBA00023204"/>
    </source>
</evidence>
<gene>
    <name evidence="7" type="ORF">PCS_02589</name>
</gene>
<feature type="domain" description="UmuC" evidence="6">
    <location>
        <begin position="4"/>
        <end position="183"/>
    </location>
</feature>
<dbReference type="AlphaFoldDB" id="M5PQG7"/>
<keyword evidence="7" id="KW-0808">Transferase</keyword>
<keyword evidence="5" id="KW-0742">SOS response</keyword>
<dbReference type="GO" id="GO:0005829">
    <property type="term" value="C:cytosol"/>
    <property type="evidence" value="ECO:0007669"/>
    <property type="project" value="TreeGrafter"/>
</dbReference>
<protein>
    <submittedName>
        <fullName evidence="7">Nucleotidyltransferase/DNA polymerase involved in DNA repair</fullName>
    </submittedName>
</protein>
<comment type="similarity">
    <text evidence="1">Belongs to the DNA polymerase type-Y family.</text>
</comment>
<dbReference type="NCBIfam" id="NF002955">
    <property type="entry name" value="PRK03609.1"/>
    <property type="match status" value="1"/>
</dbReference>
<dbReference type="Pfam" id="PF00817">
    <property type="entry name" value="IMS"/>
    <property type="match status" value="1"/>
</dbReference>
<dbReference type="RefSeq" id="WP_005987842.1">
    <property type="nucleotide sequence ID" value="NZ_AOSV01000029.1"/>
</dbReference>
<evidence type="ECO:0000313" key="8">
    <source>
        <dbReference type="Proteomes" id="UP000011922"/>
    </source>
</evidence>
<evidence type="ECO:0000256" key="1">
    <source>
        <dbReference type="ARBA" id="ARBA00010945"/>
    </source>
</evidence>
<dbReference type="Gene3D" id="3.40.1170.60">
    <property type="match status" value="1"/>
</dbReference>
<dbReference type="PROSITE" id="PS50173">
    <property type="entry name" value="UMUC"/>
    <property type="match status" value="1"/>
</dbReference>
<accession>M5PQG7</accession>
<keyword evidence="3" id="KW-0741">SOS mutagenesis</keyword>
<organism evidence="7 8">
    <name type="scientific">Desulfocurvibacter africanus PCS</name>
    <dbReference type="NCBI Taxonomy" id="1262666"/>
    <lineage>
        <taxon>Bacteria</taxon>
        <taxon>Pseudomonadati</taxon>
        <taxon>Thermodesulfobacteriota</taxon>
        <taxon>Desulfovibrionia</taxon>
        <taxon>Desulfovibrionales</taxon>
        <taxon>Desulfovibrionaceae</taxon>
        <taxon>Desulfocurvibacter</taxon>
    </lineage>
</organism>
<dbReference type="InterPro" id="IPR050116">
    <property type="entry name" value="DNA_polymerase-Y"/>
</dbReference>
<evidence type="ECO:0000259" key="6">
    <source>
        <dbReference type="PROSITE" id="PS50173"/>
    </source>
</evidence>
<dbReference type="InterPro" id="IPR043128">
    <property type="entry name" value="Rev_trsase/Diguanyl_cyclase"/>
</dbReference>
<dbReference type="InterPro" id="IPR036775">
    <property type="entry name" value="DNA_pol_Y-fam_lit_finger_sf"/>
</dbReference>
<dbReference type="Pfam" id="PF13438">
    <property type="entry name" value="DUF4113"/>
    <property type="match status" value="1"/>
</dbReference>
<dbReference type="SUPFAM" id="SSF100879">
    <property type="entry name" value="Lesion bypass DNA polymerase (Y-family), little finger domain"/>
    <property type="match status" value="1"/>
</dbReference>
<dbReference type="PATRIC" id="fig|1262666.3.peg.2629"/>
<name>M5PQG7_DESAF</name>
<dbReference type="Gene3D" id="3.30.70.270">
    <property type="match status" value="1"/>
</dbReference>
<dbReference type="SUPFAM" id="SSF56672">
    <property type="entry name" value="DNA/RNA polymerases"/>
    <property type="match status" value="1"/>
</dbReference>
<dbReference type="OrthoDB" id="9808813at2"/>
<dbReference type="InterPro" id="IPR025188">
    <property type="entry name" value="DUF4113"/>
</dbReference>
<dbReference type="PANTHER" id="PTHR11076:SF34">
    <property type="entry name" value="PROTEIN UMUC"/>
    <property type="match status" value="1"/>
</dbReference>
<dbReference type="PANTHER" id="PTHR11076">
    <property type="entry name" value="DNA REPAIR POLYMERASE UMUC / TRANSFERASE FAMILY MEMBER"/>
    <property type="match status" value="1"/>
</dbReference>
<comment type="caution">
    <text evidence="7">The sequence shown here is derived from an EMBL/GenBank/DDBJ whole genome shotgun (WGS) entry which is preliminary data.</text>
</comment>
<dbReference type="InterPro" id="IPR017961">
    <property type="entry name" value="DNA_pol_Y-fam_little_finger"/>
</dbReference>
<dbReference type="EMBL" id="AOSV01000029">
    <property type="protein sequence ID" value="EMG36577.1"/>
    <property type="molecule type" value="Genomic_DNA"/>
</dbReference>
<evidence type="ECO:0000256" key="2">
    <source>
        <dbReference type="ARBA" id="ARBA00022763"/>
    </source>
</evidence>
<reference evidence="7 8" key="1">
    <citation type="journal article" date="2013" name="Genome Announc.">
        <title>Draft Genome Sequence for Desulfovibrio africanus Strain PCS.</title>
        <authorList>
            <person name="Brown S.D."/>
            <person name="Utturkar S.M."/>
            <person name="Arkin A.P."/>
            <person name="Deutschbauer A.M."/>
            <person name="Elias D.A."/>
            <person name="Hazen T.C."/>
            <person name="Chakraborty R."/>
        </authorList>
    </citation>
    <scope>NUCLEOTIDE SEQUENCE [LARGE SCALE GENOMIC DNA]</scope>
    <source>
        <strain evidence="7 8">PCS</strain>
    </source>
</reference>
<evidence type="ECO:0000313" key="7">
    <source>
        <dbReference type="EMBL" id="EMG36577.1"/>
    </source>
</evidence>
<dbReference type="Gene3D" id="1.10.150.20">
    <property type="entry name" value="5' to 3' exonuclease, C-terminal subdomain"/>
    <property type="match status" value="1"/>
</dbReference>
<dbReference type="CDD" id="cd01700">
    <property type="entry name" value="PolY_Pol_V_umuC"/>
    <property type="match status" value="1"/>
</dbReference>
<dbReference type="Pfam" id="PF11799">
    <property type="entry name" value="IMS_C"/>
    <property type="match status" value="1"/>
</dbReference>
<dbReference type="GO" id="GO:0006281">
    <property type="term" value="P:DNA repair"/>
    <property type="evidence" value="ECO:0007669"/>
    <property type="project" value="UniProtKB-KW"/>
</dbReference>
<dbReference type="InterPro" id="IPR001126">
    <property type="entry name" value="UmuC"/>
</dbReference>
<dbReference type="GO" id="GO:0003887">
    <property type="term" value="F:DNA-directed DNA polymerase activity"/>
    <property type="evidence" value="ECO:0007669"/>
    <property type="project" value="TreeGrafter"/>
</dbReference>
<keyword evidence="2" id="KW-0227">DNA damage</keyword>
<evidence type="ECO:0000256" key="3">
    <source>
        <dbReference type="ARBA" id="ARBA00023199"/>
    </source>
</evidence>
<dbReference type="GO" id="GO:0042276">
    <property type="term" value="P:error-prone translesion synthesis"/>
    <property type="evidence" value="ECO:0007669"/>
    <property type="project" value="TreeGrafter"/>
</dbReference>
<dbReference type="Proteomes" id="UP000011922">
    <property type="component" value="Unassembled WGS sequence"/>
</dbReference>
<dbReference type="Gene3D" id="3.30.1490.100">
    <property type="entry name" value="DNA polymerase, Y-family, little finger domain"/>
    <property type="match status" value="1"/>
</dbReference>
<proteinExistence type="inferred from homology"/>